<evidence type="ECO:0000256" key="4">
    <source>
        <dbReference type="ARBA" id="ARBA00022840"/>
    </source>
</evidence>
<keyword evidence="2" id="KW-0378">Hydrolase</keyword>
<dbReference type="InterPro" id="IPR041679">
    <property type="entry name" value="DNA2/NAM7-like_C"/>
</dbReference>
<keyword evidence="4" id="KW-0067">ATP-binding</keyword>
<dbReference type="PANTHER" id="PTHR43788">
    <property type="entry name" value="DNA2/NAM7 HELICASE FAMILY MEMBER"/>
    <property type="match status" value="1"/>
</dbReference>
<dbReference type="GO" id="GO:0005524">
    <property type="term" value="F:ATP binding"/>
    <property type="evidence" value="ECO:0007669"/>
    <property type="project" value="UniProtKB-KW"/>
</dbReference>
<evidence type="ECO:0000256" key="1">
    <source>
        <dbReference type="ARBA" id="ARBA00022741"/>
    </source>
</evidence>
<reference evidence="6 7" key="1">
    <citation type="submission" date="2020-02" db="EMBL/GenBank/DDBJ databases">
        <authorList>
            <person name="Hogendoorn C."/>
        </authorList>
    </citation>
    <scope>NUCLEOTIDE SEQUENCE [LARGE SCALE GENOMIC DNA]</scope>
    <source>
        <strain evidence="6">R501</strain>
    </source>
</reference>
<proteinExistence type="predicted"/>
<accession>A0A6F8ZDN6</accession>
<dbReference type="CDD" id="cd17934">
    <property type="entry name" value="DEXXQc_Upf1-like"/>
    <property type="match status" value="1"/>
</dbReference>
<name>A0A6F8ZDN6_9FIRM</name>
<evidence type="ECO:0000313" key="6">
    <source>
        <dbReference type="EMBL" id="CAB1127719.1"/>
    </source>
</evidence>
<dbReference type="InterPro" id="IPR027417">
    <property type="entry name" value="P-loop_NTPase"/>
</dbReference>
<evidence type="ECO:0000256" key="2">
    <source>
        <dbReference type="ARBA" id="ARBA00022801"/>
    </source>
</evidence>
<dbReference type="InterPro" id="IPR050534">
    <property type="entry name" value="Coronavir_polyprotein_1ab"/>
</dbReference>
<dbReference type="EMBL" id="LR778114">
    <property type="protein sequence ID" value="CAB1127719.1"/>
    <property type="molecule type" value="Genomic_DNA"/>
</dbReference>
<dbReference type="Proteomes" id="UP000503399">
    <property type="component" value="Chromosome"/>
</dbReference>
<dbReference type="GO" id="GO:0016787">
    <property type="term" value="F:hydrolase activity"/>
    <property type="evidence" value="ECO:0007669"/>
    <property type="project" value="UniProtKB-KW"/>
</dbReference>
<organism evidence="6 7">
    <name type="scientific">Candidatus Hydrogenisulfobacillus filiaventi</name>
    <dbReference type="NCBI Taxonomy" id="2707344"/>
    <lineage>
        <taxon>Bacteria</taxon>
        <taxon>Bacillati</taxon>
        <taxon>Bacillota</taxon>
        <taxon>Clostridia</taxon>
        <taxon>Eubacteriales</taxon>
        <taxon>Clostridiales Family XVII. Incertae Sedis</taxon>
        <taxon>Candidatus Hydrogenisulfobacillus</taxon>
    </lineage>
</organism>
<dbReference type="KEGG" id="hfv:R50_0213"/>
<keyword evidence="3" id="KW-0347">Helicase</keyword>
<protein>
    <recommendedName>
        <fullName evidence="5">DNA2/NAM7 helicase-like C-terminal domain-containing protein</fullName>
    </recommendedName>
</protein>
<feature type="domain" description="DNA2/NAM7 helicase-like C-terminal" evidence="5">
    <location>
        <begin position="540"/>
        <end position="732"/>
    </location>
</feature>
<dbReference type="PANTHER" id="PTHR43788:SF8">
    <property type="entry name" value="DNA-BINDING PROTEIN SMUBP-2"/>
    <property type="match status" value="1"/>
</dbReference>
<dbReference type="SUPFAM" id="SSF52540">
    <property type="entry name" value="P-loop containing nucleoside triphosphate hydrolases"/>
    <property type="match status" value="1"/>
</dbReference>
<dbReference type="GO" id="GO:0043139">
    <property type="term" value="F:5'-3' DNA helicase activity"/>
    <property type="evidence" value="ECO:0007669"/>
    <property type="project" value="TreeGrafter"/>
</dbReference>
<keyword evidence="1" id="KW-0547">Nucleotide-binding</keyword>
<dbReference type="Gene3D" id="3.40.50.300">
    <property type="entry name" value="P-loop containing nucleotide triphosphate hydrolases"/>
    <property type="match status" value="2"/>
</dbReference>
<dbReference type="Pfam" id="PF13087">
    <property type="entry name" value="AAA_12"/>
    <property type="match status" value="1"/>
</dbReference>
<dbReference type="CDD" id="cd18808">
    <property type="entry name" value="SF1_C_Upf1"/>
    <property type="match status" value="1"/>
</dbReference>
<dbReference type="Pfam" id="PF13604">
    <property type="entry name" value="AAA_30"/>
    <property type="match status" value="1"/>
</dbReference>
<evidence type="ECO:0000313" key="7">
    <source>
        <dbReference type="Proteomes" id="UP000503399"/>
    </source>
</evidence>
<keyword evidence="7" id="KW-1185">Reference proteome</keyword>
<dbReference type="AlphaFoldDB" id="A0A6F8ZDN6"/>
<evidence type="ECO:0000256" key="3">
    <source>
        <dbReference type="ARBA" id="ARBA00022806"/>
    </source>
</evidence>
<sequence>MGANPIWQAEELARFLHCPRRVYLDRRAGRHPAGPELAARAAETRARLQAGAAVVEEAVLTDGRLTARFPCLEREAGASRLGSFRYRPRVAAADGRDLVDGLLTALAGLPLLTALQGAEPAIRLAGAGGGEVDFDPARGRAFVHWARQRLEAFLAAGEEPYPHPVAACAACPWQAACRARREGDDHLSLVAGIRPRQIRLLEVAGIRTVAGLAASGPETRVPGLGRATLERLRLQARLQLEARRRGSPVTVVLPAEPGRGLARLPAPAPGDLGAGVEEQPGADGGVRVTAVWWGRLNAPAQVSRTAGEEGHLFRVLAEALAGLAAAGGDLARRHPALWAVLTRQEPRFRGLVPGQPLLQPGESPQAAARRLALLLDHSYLVVQGPPGTGKTWTGAALVVDLLRAGRRVGVMAHSHQVVAHLLEGVAAAAAGAGLSVPMLQKVSGPGQAARVPDLQVVTAARRVERALRDRQPVLVGGTAWLFARRALTGKLDVLVMDEAGQLSLADALAAGQAADALILLGDPRQLNQPVQGSHPPGAAVSVLEHLLEGRPIVPPERGIFLDESRRLHPDLAGFLSRWVYEGRLRAHPACAGQAVGGGKPWAGTGLRFVPVAHHGRRTASPEEGEVVARLWQALVGRPWRGRSGRLRRLGPEDVLVVAPFNAQVTLLQHLLPPGARVGTVDKFQGQEAPVVLYSLAASSLEDLPRGAEFLFSLNRLNVAVSRAQALAVLVANPGLLTAAPPGLEALALMNTVAALVLEATVVPPEATGP</sequence>
<evidence type="ECO:0000259" key="5">
    <source>
        <dbReference type="Pfam" id="PF13087"/>
    </source>
</evidence>
<dbReference type="InterPro" id="IPR047187">
    <property type="entry name" value="SF1_C_Upf1"/>
</dbReference>
<gene>
    <name evidence="6" type="ORF">R50_0213</name>
</gene>